<evidence type="ECO:0000256" key="7">
    <source>
        <dbReference type="ARBA" id="ARBA00022840"/>
    </source>
</evidence>
<dbReference type="InterPro" id="IPR036640">
    <property type="entry name" value="ABC1_TM_sf"/>
</dbReference>
<evidence type="ECO:0000259" key="11">
    <source>
        <dbReference type="PROSITE" id="PS50893"/>
    </source>
</evidence>
<keyword evidence="4 10" id="KW-0812">Transmembrane</keyword>
<feature type="transmembrane region" description="Helical" evidence="10">
    <location>
        <begin position="225"/>
        <end position="243"/>
    </location>
</feature>
<evidence type="ECO:0000259" key="12">
    <source>
        <dbReference type="PROSITE" id="PS50929"/>
    </source>
</evidence>
<dbReference type="GO" id="GO:0015421">
    <property type="term" value="F:ABC-type oligopeptide transporter activity"/>
    <property type="evidence" value="ECO:0007669"/>
    <property type="project" value="TreeGrafter"/>
</dbReference>
<sequence length="1289" mass="138638">MTVDTKEEPPLSIPVESETAYEAVKTPAVMDTNTTTLSSASAPDEPPKKLAPVSKLFQYAEKTDIILILVGTICAAGAGFSQPLQILLFGDILNSFNPPASNLVLSQADLDVLHEQMTTGINEIALKFVWVGLGVIVCGFGQVACFSITASRQGKRIKQEYIRAILRQEIGWFDINNPMQLATKVADTTLIIQDGMGRKIGDGINFLAMGIGGIVIGIVKGWKLALALLGFTPLIAIAAFFMVKTLTTAVQESVAAYGAAGGIAEESLSNIRTVQMFNSMTSFVDKYKTALLATEKAGIKKGIAVGVGTGAMFGMIFMTYAFGMWYGAVQVATDQLTEPICTSNCYDGGRVLIVFFTIIMSAMALGQAGPSIQALFSARAAAAIVFEMIERESKVDATSEVGAVLPTVEGDISLERINFRYPARPDVQVCKGYSLHIKAGEKVALVGPSGSGKSTIVSFLERYYDPLDGVVRLDGHDLKTLNVKWLRAQIGLVGQEPSLFSCSIADNIRYGKPGATLEEVHDAARQANAYDFIMGFPNGFDTEVGERGAQLSGGQKQRIAIARAIIKNPAVLLLDEATSALDTESERIVQESLDALLATRKRTTIIIAHRLSTIRDADRIVVLSQGRVVEEGSHDELMALEDGQYKKLVEAQNHPAPSSPTKASSKNGDFELETIDVGNGAAEQKGTTSGDTDEKAVVSAEVQVKNVSLSRIWKLNAPEIGYMILGSVGAVINGAVFPVWGLLLTNVTVLFFRKDLTADGMKDEAVKWSCAFVGLGVAFTIAVSIQNYGFAVSAERLTRRLREMGYSAMVHQDISWFDKQTSGALTTMLATDTAIIQAMTSESLNCGFVNLTTLAVAFGIGFYYSWQMTLALIGVFPILGAASFVQMQMMSGHNKKLNDGDIKAGALLSEAINSIRTVASFTLEKILHEQYEGHLILSASKDVKTGVAGGTGFGLSQGVMFFAVAFLFWFGGWLITHNYVDFKGMFMVMMAIMLSSFGVGLAAQNLSDSAKAKDAASRLFETIDRLPPIDCSKTEGETLPQVRGDIEFCQLKFAYPSRPHALIYNGYSLKIPSGATCALVGASGCGKSTAIGLLERFYDPIEGRVLLDGVDIRTLNVQWLRQHISLVGQEPVLFAGTIADNIGGGKVGASLSEVQEAAKMANAHDFIMQFPDGYSTQVGDRGVQVSGGQKQRIAIARAILRDPEVLLLDEATSALDNESERIVQASLDALLALKRRTTIIVAHRLSTIRNADIIAVTADGKIVEQGTHDELMAIPNGRYVNLVQRQVSH</sequence>
<evidence type="ECO:0000256" key="10">
    <source>
        <dbReference type="SAM" id="Phobius"/>
    </source>
</evidence>
<keyword evidence="9 10" id="KW-0472">Membrane</keyword>
<dbReference type="GO" id="GO:0005524">
    <property type="term" value="F:ATP binding"/>
    <property type="evidence" value="ECO:0007669"/>
    <property type="project" value="UniProtKB-KW"/>
</dbReference>
<feature type="transmembrane region" description="Helical" evidence="10">
    <location>
        <begin position="303"/>
        <end position="328"/>
    </location>
</feature>
<keyword evidence="8 10" id="KW-1133">Transmembrane helix</keyword>
<dbReference type="Pfam" id="PF00005">
    <property type="entry name" value="ABC_tran"/>
    <property type="match status" value="2"/>
</dbReference>
<feature type="transmembrane region" description="Helical" evidence="10">
    <location>
        <begin position="844"/>
        <end position="864"/>
    </location>
</feature>
<evidence type="ECO:0008006" key="15">
    <source>
        <dbReference type="Google" id="ProtNLM"/>
    </source>
</evidence>
<dbReference type="FunFam" id="1.20.1560.10:FF:000009">
    <property type="entry name" value="ABC transporter B family member 1"/>
    <property type="match status" value="1"/>
</dbReference>
<comment type="caution">
    <text evidence="13">The sequence shown here is derived from an EMBL/GenBank/DDBJ whole genome shotgun (WGS) entry which is preliminary data.</text>
</comment>
<keyword evidence="6" id="KW-0547">Nucleotide-binding</keyword>
<keyword evidence="7" id="KW-0067">ATP-binding</keyword>
<organism evidence="13 14">
    <name type="scientific">Aphanomyces euteiches</name>
    <dbReference type="NCBI Taxonomy" id="100861"/>
    <lineage>
        <taxon>Eukaryota</taxon>
        <taxon>Sar</taxon>
        <taxon>Stramenopiles</taxon>
        <taxon>Oomycota</taxon>
        <taxon>Saprolegniomycetes</taxon>
        <taxon>Saprolegniales</taxon>
        <taxon>Verrucalvaceae</taxon>
        <taxon>Aphanomyces</taxon>
    </lineage>
</organism>
<feature type="transmembrane region" description="Helical" evidence="10">
    <location>
        <begin position="870"/>
        <end position="887"/>
    </location>
</feature>
<proteinExistence type="inferred from homology"/>
<protein>
    <recommendedName>
        <fullName evidence="15">Bile salt export pump</fullName>
    </recommendedName>
</protein>
<accession>A0A6G0WKF2</accession>
<dbReference type="CDD" id="cd18577">
    <property type="entry name" value="ABC_6TM_Pgp_ABCB1_D1_like"/>
    <property type="match status" value="1"/>
</dbReference>
<dbReference type="SMART" id="SM00382">
    <property type="entry name" value="AAA"/>
    <property type="match status" value="2"/>
</dbReference>
<dbReference type="InterPro" id="IPR039421">
    <property type="entry name" value="Type_1_exporter"/>
</dbReference>
<evidence type="ECO:0000256" key="5">
    <source>
        <dbReference type="ARBA" id="ARBA00022737"/>
    </source>
</evidence>
<dbReference type="CDD" id="cd18578">
    <property type="entry name" value="ABC_6TM_Pgp_ABCB1_D2_like"/>
    <property type="match status" value="1"/>
</dbReference>
<feature type="domain" description="ABC transporter" evidence="11">
    <location>
        <begin position="1046"/>
        <end position="1284"/>
    </location>
</feature>
<dbReference type="SUPFAM" id="SSF90123">
    <property type="entry name" value="ABC transporter transmembrane region"/>
    <property type="match status" value="2"/>
</dbReference>
<dbReference type="InterPro" id="IPR027417">
    <property type="entry name" value="P-loop_NTPase"/>
</dbReference>
<dbReference type="InterPro" id="IPR003439">
    <property type="entry name" value="ABC_transporter-like_ATP-bd"/>
</dbReference>
<dbReference type="VEuPathDB" id="FungiDB:AeMF1_019821"/>
<feature type="transmembrane region" description="Helical" evidence="10">
    <location>
        <begin position="765"/>
        <end position="790"/>
    </location>
</feature>
<dbReference type="PANTHER" id="PTHR43394">
    <property type="entry name" value="ATP-DEPENDENT PERMEASE MDL1, MITOCHONDRIAL"/>
    <property type="match status" value="1"/>
</dbReference>
<dbReference type="Pfam" id="PF00664">
    <property type="entry name" value="ABC_membrane"/>
    <property type="match status" value="2"/>
</dbReference>
<feature type="transmembrane region" description="Helical" evidence="10">
    <location>
        <begin position="128"/>
        <end position="150"/>
    </location>
</feature>
<dbReference type="GO" id="GO:0090374">
    <property type="term" value="P:oligopeptide export from mitochondrion"/>
    <property type="evidence" value="ECO:0007669"/>
    <property type="project" value="TreeGrafter"/>
</dbReference>
<reference evidence="13 14" key="1">
    <citation type="submission" date="2019-07" db="EMBL/GenBank/DDBJ databases">
        <title>Genomics analysis of Aphanomyces spp. identifies a new class of oomycete effector associated with host adaptation.</title>
        <authorList>
            <person name="Gaulin E."/>
        </authorList>
    </citation>
    <scope>NUCLEOTIDE SEQUENCE [LARGE SCALE GENOMIC DNA]</scope>
    <source>
        <strain evidence="13 14">ATCC 201684</strain>
    </source>
</reference>
<evidence type="ECO:0000256" key="1">
    <source>
        <dbReference type="ARBA" id="ARBA00004651"/>
    </source>
</evidence>
<evidence type="ECO:0000256" key="8">
    <source>
        <dbReference type="ARBA" id="ARBA00022989"/>
    </source>
</evidence>
<feature type="domain" description="ABC transmembrane type-1" evidence="12">
    <location>
        <begin position="724"/>
        <end position="1011"/>
    </location>
</feature>
<evidence type="ECO:0000256" key="4">
    <source>
        <dbReference type="ARBA" id="ARBA00022692"/>
    </source>
</evidence>
<dbReference type="FunFam" id="3.40.50.300:FF:000205">
    <property type="entry name" value="ABC transporter B family member 4"/>
    <property type="match status" value="1"/>
</dbReference>
<feature type="transmembrane region" description="Helical" evidence="10">
    <location>
        <begin position="65"/>
        <end position="89"/>
    </location>
</feature>
<evidence type="ECO:0000256" key="9">
    <source>
        <dbReference type="ARBA" id="ARBA00023136"/>
    </source>
</evidence>
<dbReference type="Gene3D" id="3.40.50.300">
    <property type="entry name" value="P-loop containing nucleotide triphosphate hydrolases"/>
    <property type="match status" value="2"/>
</dbReference>
<dbReference type="PROSITE" id="PS50929">
    <property type="entry name" value="ABC_TM1F"/>
    <property type="match status" value="2"/>
</dbReference>
<comment type="subcellular location">
    <subcellularLocation>
        <location evidence="1">Cell membrane</location>
        <topology evidence="1">Multi-pass membrane protein</topology>
    </subcellularLocation>
</comment>
<comment type="similarity">
    <text evidence="2">Belongs to the ABC transporter superfamily. ABCB family. Multidrug resistance exporter (TC 3.A.1.201) subfamily.</text>
</comment>
<feature type="transmembrane region" description="Helical" evidence="10">
    <location>
        <begin position="200"/>
        <end position="219"/>
    </location>
</feature>
<evidence type="ECO:0000256" key="3">
    <source>
        <dbReference type="ARBA" id="ARBA00022448"/>
    </source>
</evidence>
<dbReference type="FunFam" id="3.40.50.300:FF:000251">
    <property type="entry name" value="ABC transporter B family member 19"/>
    <property type="match status" value="1"/>
</dbReference>
<evidence type="ECO:0000313" key="14">
    <source>
        <dbReference type="Proteomes" id="UP000481153"/>
    </source>
</evidence>
<dbReference type="EMBL" id="VJMJ01000189">
    <property type="protein sequence ID" value="KAF0727752.1"/>
    <property type="molecule type" value="Genomic_DNA"/>
</dbReference>
<feature type="domain" description="ABC transmembrane type-1" evidence="12">
    <location>
        <begin position="69"/>
        <end position="377"/>
    </location>
</feature>
<dbReference type="Gene3D" id="1.20.1560.10">
    <property type="entry name" value="ABC transporter type 1, transmembrane domain"/>
    <property type="match status" value="1"/>
</dbReference>
<keyword evidence="3" id="KW-0813">Transport</keyword>
<dbReference type="InterPro" id="IPR011527">
    <property type="entry name" value="ABC1_TM_dom"/>
</dbReference>
<dbReference type="GO" id="GO:0005886">
    <property type="term" value="C:plasma membrane"/>
    <property type="evidence" value="ECO:0007669"/>
    <property type="project" value="UniProtKB-SubCell"/>
</dbReference>
<evidence type="ECO:0000256" key="2">
    <source>
        <dbReference type="ARBA" id="ARBA00007577"/>
    </source>
</evidence>
<dbReference type="SUPFAM" id="SSF52540">
    <property type="entry name" value="P-loop containing nucleoside triphosphate hydrolases"/>
    <property type="match status" value="2"/>
</dbReference>
<dbReference type="GO" id="GO:0005743">
    <property type="term" value="C:mitochondrial inner membrane"/>
    <property type="evidence" value="ECO:0007669"/>
    <property type="project" value="TreeGrafter"/>
</dbReference>
<dbReference type="InterPro" id="IPR017871">
    <property type="entry name" value="ABC_transporter-like_CS"/>
</dbReference>
<dbReference type="CDD" id="cd03249">
    <property type="entry name" value="ABC_MTABC3_MDL1_MDL2"/>
    <property type="match status" value="2"/>
</dbReference>
<evidence type="ECO:0000313" key="13">
    <source>
        <dbReference type="EMBL" id="KAF0727752.1"/>
    </source>
</evidence>
<feature type="transmembrane region" description="Helical" evidence="10">
    <location>
        <begin position="982"/>
        <end position="1003"/>
    </location>
</feature>
<feature type="transmembrane region" description="Helical" evidence="10">
    <location>
        <begin position="348"/>
        <end position="366"/>
    </location>
</feature>
<dbReference type="PANTHER" id="PTHR43394:SF27">
    <property type="entry name" value="ATP-DEPENDENT TRANSLOCASE ABCB1-LIKE"/>
    <property type="match status" value="1"/>
</dbReference>
<keyword evidence="5" id="KW-0677">Repeat</keyword>
<dbReference type="Proteomes" id="UP000481153">
    <property type="component" value="Unassembled WGS sequence"/>
</dbReference>
<dbReference type="InterPro" id="IPR003593">
    <property type="entry name" value="AAA+_ATPase"/>
</dbReference>
<dbReference type="PROSITE" id="PS00211">
    <property type="entry name" value="ABC_TRANSPORTER_1"/>
    <property type="match status" value="2"/>
</dbReference>
<dbReference type="GO" id="GO:0016887">
    <property type="term" value="F:ATP hydrolysis activity"/>
    <property type="evidence" value="ECO:0007669"/>
    <property type="project" value="InterPro"/>
</dbReference>
<dbReference type="PROSITE" id="PS50893">
    <property type="entry name" value="ABC_TRANSPORTER_2"/>
    <property type="match status" value="2"/>
</dbReference>
<gene>
    <name evidence="13" type="ORF">Ae201684_014268</name>
</gene>
<feature type="domain" description="ABC transporter" evidence="11">
    <location>
        <begin position="412"/>
        <end position="650"/>
    </location>
</feature>
<feature type="transmembrane region" description="Helical" evidence="10">
    <location>
        <begin position="959"/>
        <end position="976"/>
    </location>
</feature>
<evidence type="ECO:0000256" key="6">
    <source>
        <dbReference type="ARBA" id="ARBA00022741"/>
    </source>
</evidence>
<dbReference type="FunFam" id="1.20.1560.10:FF:000018">
    <property type="entry name" value="ATP-binding cassette subfamily B member 11"/>
    <property type="match status" value="1"/>
</dbReference>
<name>A0A6G0WKF2_9STRA</name>
<keyword evidence="14" id="KW-1185">Reference proteome</keyword>
<feature type="transmembrane region" description="Helical" evidence="10">
    <location>
        <begin position="720"/>
        <end position="745"/>
    </location>
</feature>